<reference evidence="1" key="1">
    <citation type="submission" date="2021-02" db="EMBL/GenBank/DDBJ databases">
        <authorList>
            <person name="Nowell W R."/>
        </authorList>
    </citation>
    <scope>NUCLEOTIDE SEQUENCE</scope>
</reference>
<accession>A0A820CZ80</accession>
<name>A0A820CZ80_9BILA</name>
<protein>
    <submittedName>
        <fullName evidence="1">Uncharacterized protein</fullName>
    </submittedName>
</protein>
<dbReference type="Proteomes" id="UP000663836">
    <property type="component" value="Unassembled WGS sequence"/>
</dbReference>
<sequence>PMALAAFPTSSLAFPVKCRGTAFSSTLWSSSPIARM</sequence>
<evidence type="ECO:0000313" key="1">
    <source>
        <dbReference type="EMBL" id="CAF4222205.1"/>
    </source>
</evidence>
<dbReference type="AlphaFoldDB" id="A0A820CZ80"/>
<gene>
    <name evidence="1" type="ORF">JBS370_LOCUS37495</name>
</gene>
<dbReference type="EMBL" id="CAJOBD010017441">
    <property type="protein sequence ID" value="CAF4222205.1"/>
    <property type="molecule type" value="Genomic_DNA"/>
</dbReference>
<evidence type="ECO:0000313" key="2">
    <source>
        <dbReference type="Proteomes" id="UP000663836"/>
    </source>
</evidence>
<comment type="caution">
    <text evidence="1">The sequence shown here is derived from an EMBL/GenBank/DDBJ whole genome shotgun (WGS) entry which is preliminary data.</text>
</comment>
<proteinExistence type="predicted"/>
<feature type="non-terminal residue" evidence="1">
    <location>
        <position position="1"/>
    </location>
</feature>
<organism evidence="1 2">
    <name type="scientific">Rotaria sordida</name>
    <dbReference type="NCBI Taxonomy" id="392033"/>
    <lineage>
        <taxon>Eukaryota</taxon>
        <taxon>Metazoa</taxon>
        <taxon>Spiralia</taxon>
        <taxon>Gnathifera</taxon>
        <taxon>Rotifera</taxon>
        <taxon>Eurotatoria</taxon>
        <taxon>Bdelloidea</taxon>
        <taxon>Philodinida</taxon>
        <taxon>Philodinidae</taxon>
        <taxon>Rotaria</taxon>
    </lineage>
</organism>